<sequence length="296" mass="34193">MKLFKLCTVPKYTCKLNLYSGKNIDAINTTPTNVVMALCENIFDKGHTLATDNWYTSLQLAYRLLEKQTHLIGTLRKNRRGLPKAVVDSKLQKGETMAMENEDGVTVLKWKDKRDVLMLSTKHSDKIAVMVKKGKQIRKPKVILDYNKSKGSVDMSDQMGAFSSPLRKTVKWYRKLAIELLLNTAVVNAWVMYNENKQSKSSIVDFRMSLINYLTRPADSQEIIINERPKRLKHVLKLKEGKVRDTRRFCVQCYKDSVQEFGRKVAKNKAKKVSTYCVQCKGEPHFCLKCFNYVHR</sequence>
<protein>
    <recommendedName>
        <fullName evidence="1">PiggyBac transposable element-derived protein domain-containing protein</fullName>
    </recommendedName>
</protein>
<dbReference type="PANTHER" id="PTHR46599:SF3">
    <property type="entry name" value="PIGGYBAC TRANSPOSABLE ELEMENT-DERIVED PROTEIN 4"/>
    <property type="match status" value="1"/>
</dbReference>
<evidence type="ECO:0000259" key="1">
    <source>
        <dbReference type="Pfam" id="PF13843"/>
    </source>
</evidence>
<dbReference type="Proteomes" id="UP000791440">
    <property type="component" value="Unassembled WGS sequence"/>
</dbReference>
<gene>
    <name evidence="2" type="ORF">O3G_MSEX009862</name>
</gene>
<accession>A0A922CSP2</accession>
<comment type="caution">
    <text evidence="2">The sequence shown here is derived from an EMBL/GenBank/DDBJ whole genome shotgun (WGS) entry which is preliminary data.</text>
</comment>
<dbReference type="Pfam" id="PF13843">
    <property type="entry name" value="DDE_Tnp_1_7"/>
    <property type="match status" value="1"/>
</dbReference>
<keyword evidence="3" id="KW-1185">Reference proteome</keyword>
<dbReference type="PANTHER" id="PTHR46599">
    <property type="entry name" value="PIGGYBAC TRANSPOSABLE ELEMENT-DERIVED PROTEIN 4"/>
    <property type="match status" value="1"/>
</dbReference>
<dbReference type="EMBL" id="JH668519">
    <property type="protein sequence ID" value="KAG6456666.1"/>
    <property type="molecule type" value="Genomic_DNA"/>
</dbReference>
<feature type="domain" description="PiggyBac transposable element-derived protein" evidence="1">
    <location>
        <begin position="2"/>
        <end position="190"/>
    </location>
</feature>
<dbReference type="AlphaFoldDB" id="A0A922CSP2"/>
<dbReference type="InterPro" id="IPR029526">
    <property type="entry name" value="PGBD"/>
</dbReference>
<proteinExistence type="predicted"/>
<evidence type="ECO:0000313" key="2">
    <source>
        <dbReference type="EMBL" id="KAG6456666.1"/>
    </source>
</evidence>
<reference evidence="2" key="2">
    <citation type="submission" date="2020-12" db="EMBL/GenBank/DDBJ databases">
        <authorList>
            <person name="Kanost M."/>
        </authorList>
    </citation>
    <scope>NUCLEOTIDE SEQUENCE</scope>
</reference>
<reference evidence="2" key="1">
    <citation type="journal article" date="2016" name="Insect Biochem. Mol. Biol.">
        <title>Multifaceted biological insights from a draft genome sequence of the tobacco hornworm moth, Manduca sexta.</title>
        <authorList>
            <person name="Kanost M.R."/>
            <person name="Arrese E.L."/>
            <person name="Cao X."/>
            <person name="Chen Y.R."/>
            <person name="Chellapilla S."/>
            <person name="Goldsmith M.R."/>
            <person name="Grosse-Wilde E."/>
            <person name="Heckel D.G."/>
            <person name="Herndon N."/>
            <person name="Jiang H."/>
            <person name="Papanicolaou A."/>
            <person name="Qu J."/>
            <person name="Soulages J.L."/>
            <person name="Vogel H."/>
            <person name="Walters J."/>
            <person name="Waterhouse R.M."/>
            <person name="Ahn S.J."/>
            <person name="Almeida F.C."/>
            <person name="An C."/>
            <person name="Aqrawi P."/>
            <person name="Bretschneider A."/>
            <person name="Bryant W.B."/>
            <person name="Bucks S."/>
            <person name="Chao H."/>
            <person name="Chevignon G."/>
            <person name="Christen J.M."/>
            <person name="Clarke D.F."/>
            <person name="Dittmer N.T."/>
            <person name="Ferguson L.C.F."/>
            <person name="Garavelou S."/>
            <person name="Gordon K.H.J."/>
            <person name="Gunaratna R.T."/>
            <person name="Han Y."/>
            <person name="Hauser F."/>
            <person name="He Y."/>
            <person name="Heidel-Fischer H."/>
            <person name="Hirsh A."/>
            <person name="Hu Y."/>
            <person name="Jiang H."/>
            <person name="Kalra D."/>
            <person name="Klinner C."/>
            <person name="Konig C."/>
            <person name="Kovar C."/>
            <person name="Kroll A.R."/>
            <person name="Kuwar S.S."/>
            <person name="Lee S.L."/>
            <person name="Lehman R."/>
            <person name="Li K."/>
            <person name="Li Z."/>
            <person name="Liang H."/>
            <person name="Lovelace S."/>
            <person name="Lu Z."/>
            <person name="Mansfield J.H."/>
            <person name="McCulloch K.J."/>
            <person name="Mathew T."/>
            <person name="Morton B."/>
            <person name="Muzny D.M."/>
            <person name="Neunemann D."/>
            <person name="Ongeri F."/>
            <person name="Pauchet Y."/>
            <person name="Pu L.L."/>
            <person name="Pyrousis I."/>
            <person name="Rao X.J."/>
            <person name="Redding A."/>
            <person name="Roesel C."/>
            <person name="Sanchez-Gracia A."/>
            <person name="Schaack S."/>
            <person name="Shukla A."/>
            <person name="Tetreau G."/>
            <person name="Wang Y."/>
            <person name="Xiong G.H."/>
            <person name="Traut W."/>
            <person name="Walsh T.K."/>
            <person name="Worley K.C."/>
            <person name="Wu D."/>
            <person name="Wu W."/>
            <person name="Wu Y.Q."/>
            <person name="Zhang X."/>
            <person name="Zou Z."/>
            <person name="Zucker H."/>
            <person name="Briscoe A.D."/>
            <person name="Burmester T."/>
            <person name="Clem R.J."/>
            <person name="Feyereisen R."/>
            <person name="Grimmelikhuijzen C.J.P."/>
            <person name="Hamodrakas S.J."/>
            <person name="Hansson B.S."/>
            <person name="Huguet E."/>
            <person name="Jermiin L.S."/>
            <person name="Lan Q."/>
            <person name="Lehman H.K."/>
            <person name="Lorenzen M."/>
            <person name="Merzendorfer H."/>
            <person name="Michalopoulos I."/>
            <person name="Morton D.B."/>
            <person name="Muthukrishnan S."/>
            <person name="Oakeshott J.G."/>
            <person name="Palmer W."/>
            <person name="Park Y."/>
            <person name="Passarelli A.L."/>
            <person name="Rozas J."/>
            <person name="Schwartz L.M."/>
            <person name="Smith W."/>
            <person name="Southgate A."/>
            <person name="Vilcinskas A."/>
            <person name="Vogt R."/>
            <person name="Wang P."/>
            <person name="Werren J."/>
            <person name="Yu X.Q."/>
            <person name="Zhou J.J."/>
            <person name="Brown S.J."/>
            <person name="Scherer S.E."/>
            <person name="Richards S."/>
            <person name="Blissard G.W."/>
        </authorList>
    </citation>
    <scope>NUCLEOTIDE SEQUENCE</scope>
</reference>
<evidence type="ECO:0000313" key="3">
    <source>
        <dbReference type="Proteomes" id="UP000791440"/>
    </source>
</evidence>
<organism evidence="2 3">
    <name type="scientific">Manduca sexta</name>
    <name type="common">Tobacco hawkmoth</name>
    <name type="synonym">Tobacco hornworm</name>
    <dbReference type="NCBI Taxonomy" id="7130"/>
    <lineage>
        <taxon>Eukaryota</taxon>
        <taxon>Metazoa</taxon>
        <taxon>Ecdysozoa</taxon>
        <taxon>Arthropoda</taxon>
        <taxon>Hexapoda</taxon>
        <taxon>Insecta</taxon>
        <taxon>Pterygota</taxon>
        <taxon>Neoptera</taxon>
        <taxon>Endopterygota</taxon>
        <taxon>Lepidoptera</taxon>
        <taxon>Glossata</taxon>
        <taxon>Ditrysia</taxon>
        <taxon>Bombycoidea</taxon>
        <taxon>Sphingidae</taxon>
        <taxon>Sphinginae</taxon>
        <taxon>Sphingini</taxon>
        <taxon>Manduca</taxon>
    </lineage>
</organism>
<name>A0A922CSP2_MANSE</name>